<name>A0A1G7WWV9_9HYPH</name>
<keyword evidence="2" id="KW-1185">Reference proteome</keyword>
<evidence type="ECO:0000313" key="2">
    <source>
        <dbReference type="Proteomes" id="UP000199495"/>
    </source>
</evidence>
<proteinExistence type="predicted"/>
<reference evidence="1 2" key="1">
    <citation type="submission" date="2016-10" db="EMBL/GenBank/DDBJ databases">
        <authorList>
            <person name="de Groot N.N."/>
        </authorList>
    </citation>
    <scope>NUCLEOTIDE SEQUENCE [LARGE SCALE GENOMIC DNA]</scope>
    <source>
        <strain evidence="1 2">CGMCC 1.10267</strain>
    </source>
</reference>
<evidence type="ECO:0000313" key="1">
    <source>
        <dbReference type="EMBL" id="SDG75780.1"/>
    </source>
</evidence>
<dbReference type="EMBL" id="FNCS01000007">
    <property type="protein sequence ID" value="SDG75780.1"/>
    <property type="molecule type" value="Genomic_DNA"/>
</dbReference>
<organism evidence="1 2">
    <name type="scientific">Pelagibacterium luteolum</name>
    <dbReference type="NCBI Taxonomy" id="440168"/>
    <lineage>
        <taxon>Bacteria</taxon>
        <taxon>Pseudomonadati</taxon>
        <taxon>Pseudomonadota</taxon>
        <taxon>Alphaproteobacteria</taxon>
        <taxon>Hyphomicrobiales</taxon>
        <taxon>Devosiaceae</taxon>
        <taxon>Pelagibacterium</taxon>
    </lineage>
</organism>
<dbReference type="AlphaFoldDB" id="A0A1G7WWV9"/>
<dbReference type="Proteomes" id="UP000199495">
    <property type="component" value="Unassembled WGS sequence"/>
</dbReference>
<protein>
    <submittedName>
        <fullName evidence="1">Uncharacterized protein</fullName>
    </submittedName>
</protein>
<sequence length="103" mass="11458">MQIRSNIAEKLATRCGDTCFALSTLTSKLAGPADRLSLLPCLLFGRLLVIVAQLHLAKHTFALQLLLQRPKRLIDIVIANDYLHAEHPPFQLNFRLISNAVGQ</sequence>
<accession>A0A1G7WWV9</accession>
<gene>
    <name evidence="1" type="ORF">SAMN04487974_107136</name>
</gene>
<dbReference type="STRING" id="440168.SAMN04487974_107136"/>